<dbReference type="AlphaFoldDB" id="X1EW62"/>
<organism evidence="1">
    <name type="scientific">marine sediment metagenome</name>
    <dbReference type="NCBI Taxonomy" id="412755"/>
    <lineage>
        <taxon>unclassified sequences</taxon>
        <taxon>metagenomes</taxon>
        <taxon>ecological metagenomes</taxon>
    </lineage>
</organism>
<dbReference type="EMBL" id="BARU01002137">
    <property type="protein sequence ID" value="GAH24530.1"/>
    <property type="molecule type" value="Genomic_DNA"/>
</dbReference>
<name>X1EW62_9ZZZZ</name>
<feature type="non-terminal residue" evidence="1">
    <location>
        <position position="49"/>
    </location>
</feature>
<protein>
    <submittedName>
        <fullName evidence="1">Uncharacterized protein</fullName>
    </submittedName>
</protein>
<accession>X1EW62</accession>
<sequence>MYKIALSWNRETLEVDNSRTAAIIVARCGGTGGFVADGLARLLPQDIDL</sequence>
<reference evidence="1" key="1">
    <citation type="journal article" date="2014" name="Front. Microbiol.">
        <title>High frequency of phylogenetically diverse reductive dehalogenase-homologous genes in deep subseafloor sedimentary metagenomes.</title>
        <authorList>
            <person name="Kawai M."/>
            <person name="Futagami T."/>
            <person name="Toyoda A."/>
            <person name="Takaki Y."/>
            <person name="Nishi S."/>
            <person name="Hori S."/>
            <person name="Arai W."/>
            <person name="Tsubouchi T."/>
            <person name="Morono Y."/>
            <person name="Uchiyama I."/>
            <person name="Ito T."/>
            <person name="Fujiyama A."/>
            <person name="Inagaki F."/>
            <person name="Takami H."/>
        </authorList>
    </citation>
    <scope>NUCLEOTIDE SEQUENCE</scope>
    <source>
        <strain evidence="1">Expedition CK06-06</strain>
    </source>
</reference>
<gene>
    <name evidence="1" type="ORF">S03H2_05188</name>
</gene>
<comment type="caution">
    <text evidence="1">The sequence shown here is derived from an EMBL/GenBank/DDBJ whole genome shotgun (WGS) entry which is preliminary data.</text>
</comment>
<evidence type="ECO:0000313" key="1">
    <source>
        <dbReference type="EMBL" id="GAH24530.1"/>
    </source>
</evidence>
<proteinExistence type="predicted"/>